<dbReference type="Proteomes" id="UP000740926">
    <property type="component" value="Unassembled WGS sequence"/>
</dbReference>
<name>A0A9P6Z510_9FUNG</name>
<gene>
    <name evidence="1" type="ORF">G6F50_005143</name>
</gene>
<dbReference type="AlphaFoldDB" id="A0A9P6Z510"/>
<sequence>MSATTTTIITEDTLYMTSYNIILPPTPTASDDECEEILKPHNKNRTSLADLIPIASAALKSKQDIHQQDSPLARALTKVKLGVQTRRLKEKYLSNEWIRLALNIPVDESTINTNHSSKGRRTREIVRWYEWKYKKITLSLNELESIVDELRTQKLSRLQEKEQIY</sequence>
<accession>A0A9P6Z510</accession>
<evidence type="ECO:0000313" key="1">
    <source>
        <dbReference type="EMBL" id="KAG1570836.1"/>
    </source>
</evidence>
<organism evidence="1 2">
    <name type="scientific">Rhizopus delemar</name>
    <dbReference type="NCBI Taxonomy" id="936053"/>
    <lineage>
        <taxon>Eukaryota</taxon>
        <taxon>Fungi</taxon>
        <taxon>Fungi incertae sedis</taxon>
        <taxon>Mucoromycota</taxon>
        <taxon>Mucoromycotina</taxon>
        <taxon>Mucoromycetes</taxon>
        <taxon>Mucorales</taxon>
        <taxon>Mucorineae</taxon>
        <taxon>Rhizopodaceae</taxon>
        <taxon>Rhizopus</taxon>
    </lineage>
</organism>
<reference evidence="1 2" key="1">
    <citation type="journal article" date="2020" name="Microb. Genom.">
        <title>Genetic diversity of clinical and environmental Mucorales isolates obtained from an investigation of mucormycosis cases among solid organ transplant recipients.</title>
        <authorList>
            <person name="Nguyen M.H."/>
            <person name="Kaul D."/>
            <person name="Muto C."/>
            <person name="Cheng S.J."/>
            <person name="Richter R.A."/>
            <person name="Bruno V.M."/>
            <person name="Liu G."/>
            <person name="Beyhan S."/>
            <person name="Sundermann A.J."/>
            <person name="Mounaud S."/>
            <person name="Pasculle A.W."/>
            <person name="Nierman W.C."/>
            <person name="Driscoll E."/>
            <person name="Cumbie R."/>
            <person name="Clancy C.J."/>
            <person name="Dupont C.L."/>
        </authorList>
    </citation>
    <scope>NUCLEOTIDE SEQUENCE [LARGE SCALE GENOMIC DNA]</scope>
    <source>
        <strain evidence="1 2">GL24</strain>
    </source>
</reference>
<evidence type="ECO:0000313" key="2">
    <source>
        <dbReference type="Proteomes" id="UP000740926"/>
    </source>
</evidence>
<protein>
    <submittedName>
        <fullName evidence="1">Uncharacterized protein</fullName>
    </submittedName>
</protein>
<proteinExistence type="predicted"/>
<dbReference type="EMBL" id="JAANIU010000662">
    <property type="protein sequence ID" value="KAG1570836.1"/>
    <property type="molecule type" value="Genomic_DNA"/>
</dbReference>
<keyword evidence="2" id="KW-1185">Reference proteome</keyword>
<comment type="caution">
    <text evidence="1">The sequence shown here is derived from an EMBL/GenBank/DDBJ whole genome shotgun (WGS) entry which is preliminary data.</text>
</comment>